<gene>
    <name evidence="1" type="ORF">ACFSKL_17480</name>
</gene>
<sequence>MKTFDSLVIILFFVFWACDSGNSARNQDYQLKSIGYAAVKIGETTPNFSMGLQYFSEGEQELLFNINWATNSLQIYDLEKEDMIKTMMFDKEGDQGVGELMGFHVHTMDSIFLFSQRGGDFSLVDTTGNIKQRFKYEAPKNHTNAFVHNISFVTPPVIRGKDVFFKTRPAVVNNYLEMTDDLLSSSSLGFMFDMESMEVVLLPHHYPKGYLEDGLRRFENSRSQGKNKIVYSFFGDHNLYCAEDFDSPLKAVNGRSQFLNERLPLLPTEGVPLESQKYSFASSRYDNLIYDPFRAVFYRFAYPDLKVESEEEVRALRSNPGPFVVMIFDGELNILGETYFEGGKYLPMNAFVGQKGLYVSTNNPENSENQEDQMRFEVFSFIRS</sequence>
<keyword evidence="2" id="KW-1185">Reference proteome</keyword>
<accession>A0ABW4VUQ5</accession>
<proteinExistence type="predicted"/>
<evidence type="ECO:0000313" key="2">
    <source>
        <dbReference type="Proteomes" id="UP001597361"/>
    </source>
</evidence>
<evidence type="ECO:0000313" key="1">
    <source>
        <dbReference type="EMBL" id="MFD2036600.1"/>
    </source>
</evidence>
<organism evidence="1 2">
    <name type="scientific">Belliella marina</name>
    <dbReference type="NCBI Taxonomy" id="1644146"/>
    <lineage>
        <taxon>Bacteria</taxon>
        <taxon>Pseudomonadati</taxon>
        <taxon>Bacteroidota</taxon>
        <taxon>Cytophagia</taxon>
        <taxon>Cytophagales</taxon>
        <taxon>Cyclobacteriaceae</taxon>
        <taxon>Belliella</taxon>
    </lineage>
</organism>
<dbReference type="Pfam" id="PF13970">
    <property type="entry name" value="DUF4221"/>
    <property type="match status" value="1"/>
</dbReference>
<reference evidence="2" key="1">
    <citation type="journal article" date="2019" name="Int. J. Syst. Evol. Microbiol.">
        <title>The Global Catalogue of Microorganisms (GCM) 10K type strain sequencing project: providing services to taxonomists for standard genome sequencing and annotation.</title>
        <authorList>
            <consortium name="The Broad Institute Genomics Platform"/>
            <consortium name="The Broad Institute Genome Sequencing Center for Infectious Disease"/>
            <person name="Wu L."/>
            <person name="Ma J."/>
        </authorList>
    </citation>
    <scope>NUCLEOTIDE SEQUENCE [LARGE SCALE GENOMIC DNA]</scope>
    <source>
        <strain evidence="2">CGMCC 1.15180</strain>
    </source>
</reference>
<dbReference type="Proteomes" id="UP001597361">
    <property type="component" value="Unassembled WGS sequence"/>
</dbReference>
<protein>
    <submittedName>
        <fullName evidence="1">DUF4221 family protein</fullName>
    </submittedName>
</protein>
<comment type="caution">
    <text evidence="1">The sequence shown here is derived from an EMBL/GenBank/DDBJ whole genome shotgun (WGS) entry which is preliminary data.</text>
</comment>
<dbReference type="RefSeq" id="WP_376887765.1">
    <property type="nucleotide sequence ID" value="NZ_JBHUHR010000045.1"/>
</dbReference>
<name>A0ABW4VUQ5_9BACT</name>
<dbReference type="InterPro" id="IPR025316">
    <property type="entry name" value="DUF4221"/>
</dbReference>
<dbReference type="EMBL" id="JBHUHR010000045">
    <property type="protein sequence ID" value="MFD2036600.1"/>
    <property type="molecule type" value="Genomic_DNA"/>
</dbReference>